<evidence type="ECO:0000256" key="2">
    <source>
        <dbReference type="ARBA" id="ARBA00003213"/>
    </source>
</evidence>
<dbReference type="InterPro" id="IPR027417">
    <property type="entry name" value="P-loop_NTPase"/>
</dbReference>
<gene>
    <name evidence="10" type="primary">miaA</name>
    <name evidence="14" type="ORF">DMP08_01625</name>
</gene>
<comment type="similarity">
    <text evidence="3 10 13">Belongs to the IPP transferase family.</text>
</comment>
<name>A0A3N0BJ86_9ACTN</name>
<evidence type="ECO:0000256" key="10">
    <source>
        <dbReference type="HAMAP-Rule" id="MF_00185"/>
    </source>
</evidence>
<dbReference type="Proteomes" id="UP000278632">
    <property type="component" value="Unassembled WGS sequence"/>
</dbReference>
<dbReference type="PANTHER" id="PTHR11088:SF60">
    <property type="entry name" value="TRNA DIMETHYLALLYLTRANSFERASE"/>
    <property type="match status" value="1"/>
</dbReference>
<evidence type="ECO:0000256" key="3">
    <source>
        <dbReference type="ARBA" id="ARBA00005842"/>
    </source>
</evidence>
<keyword evidence="5 10" id="KW-0819">tRNA processing</keyword>
<dbReference type="Gene3D" id="3.40.50.300">
    <property type="entry name" value="P-loop containing nucleotide triphosphate hydrolases"/>
    <property type="match status" value="1"/>
</dbReference>
<dbReference type="OrthoDB" id="9776390at2"/>
<protein>
    <recommendedName>
        <fullName evidence="10">tRNA dimethylallyltransferase</fullName>
        <ecNumber evidence="10">2.5.1.75</ecNumber>
    </recommendedName>
    <alternativeName>
        <fullName evidence="10">Dimethylallyl diphosphate:tRNA dimethylallyltransferase</fullName>
        <shortName evidence="10">DMAPP:tRNA dimethylallyltransferase</shortName>
        <shortName evidence="10">DMATase</shortName>
    </alternativeName>
    <alternativeName>
        <fullName evidence="10">Isopentenyl-diphosphate:tRNA isopentenyltransferase</fullName>
        <shortName evidence="10">IPP transferase</shortName>
        <shortName evidence="10">IPPT</shortName>
        <shortName evidence="10">IPTase</shortName>
    </alternativeName>
</protein>
<evidence type="ECO:0000256" key="9">
    <source>
        <dbReference type="ARBA" id="ARBA00049563"/>
    </source>
</evidence>
<evidence type="ECO:0000313" key="15">
    <source>
        <dbReference type="Proteomes" id="UP000278632"/>
    </source>
</evidence>
<evidence type="ECO:0000256" key="12">
    <source>
        <dbReference type="RuleBase" id="RU003784"/>
    </source>
</evidence>
<dbReference type="GO" id="GO:0006400">
    <property type="term" value="P:tRNA modification"/>
    <property type="evidence" value="ECO:0007669"/>
    <property type="project" value="TreeGrafter"/>
</dbReference>
<reference evidence="15" key="1">
    <citation type="submission" date="2018-05" db="EMBL/GenBank/DDBJ databases">
        <title>Genome Sequencing of selected type strains of the family Eggerthellaceae.</title>
        <authorList>
            <person name="Danylec N."/>
            <person name="Stoll D.A."/>
            <person name="Doetsch A."/>
            <person name="Huch M."/>
        </authorList>
    </citation>
    <scope>NUCLEOTIDE SEQUENCE [LARGE SCALE GENOMIC DNA]</scope>
    <source>
        <strain evidence="15">DSM 16106</strain>
    </source>
</reference>
<organism evidence="14 15">
    <name type="scientific">Paraeggerthella hongkongensis</name>
    <dbReference type="NCBI Taxonomy" id="230658"/>
    <lineage>
        <taxon>Bacteria</taxon>
        <taxon>Bacillati</taxon>
        <taxon>Actinomycetota</taxon>
        <taxon>Coriobacteriia</taxon>
        <taxon>Eggerthellales</taxon>
        <taxon>Eggerthellaceae</taxon>
        <taxon>Paraeggerthella</taxon>
    </lineage>
</organism>
<feature type="binding site" evidence="10">
    <location>
        <begin position="15"/>
        <end position="20"/>
    </location>
    <ligand>
        <name>substrate</name>
    </ligand>
</feature>
<sequence>MLSLSAPVVCVVGPTASGKTALAQALAFKLNGEVISADSMQVYRGMDIGTGKLPVQDRIVAHHGFDLVDPGEPYSAALFQAYARDCFLDVDARGRRSVLCGGTGFYVRAAIDDYDFPKGEQVGNPVRDRCNRLAREQGPEALWKLLADRDKESAGLIPPADVKRVARAFELLEDGTTYAKQRAKLAQLPQYIPAVFVGLAVDPDVLRVRIDARVDQMIEDGLVDEVKRLLQKGFRNGITAPQAIGYKEIVAALDGETTMEEAILGIKTATHRYAKRQRTWFRKDARIRWIDANTLDMGAMLRASLTVLEETQPLASGC</sequence>
<dbReference type="NCBIfam" id="TIGR00174">
    <property type="entry name" value="miaA"/>
    <property type="match status" value="1"/>
</dbReference>
<feature type="region of interest" description="Interaction with substrate tRNA" evidence="10">
    <location>
        <begin position="38"/>
        <end position="41"/>
    </location>
</feature>
<feature type="binding site" evidence="10">
    <location>
        <begin position="13"/>
        <end position="20"/>
    </location>
    <ligand>
        <name>ATP</name>
        <dbReference type="ChEBI" id="CHEBI:30616"/>
    </ligand>
</feature>
<keyword evidence="7 10" id="KW-0067">ATP-binding</keyword>
<dbReference type="EC" id="2.5.1.75" evidence="10"/>
<evidence type="ECO:0000256" key="5">
    <source>
        <dbReference type="ARBA" id="ARBA00022694"/>
    </source>
</evidence>
<comment type="subunit">
    <text evidence="10">Monomer.</text>
</comment>
<keyword evidence="4 10" id="KW-0808">Transferase</keyword>
<feature type="site" description="Interaction with substrate tRNA" evidence="10">
    <location>
        <position position="127"/>
    </location>
</feature>
<evidence type="ECO:0000256" key="1">
    <source>
        <dbReference type="ARBA" id="ARBA00001946"/>
    </source>
</evidence>
<comment type="caution">
    <text evidence="10">Lacks conserved residue(s) required for the propagation of feature annotation.</text>
</comment>
<dbReference type="PANTHER" id="PTHR11088">
    <property type="entry name" value="TRNA DIMETHYLALLYLTRANSFERASE"/>
    <property type="match status" value="1"/>
</dbReference>
<dbReference type="Pfam" id="PF01715">
    <property type="entry name" value="IPPT"/>
    <property type="match status" value="1"/>
</dbReference>
<comment type="catalytic activity">
    <reaction evidence="9 10 11">
        <text>adenosine(37) in tRNA + dimethylallyl diphosphate = N(6)-dimethylallyladenosine(37) in tRNA + diphosphate</text>
        <dbReference type="Rhea" id="RHEA:26482"/>
        <dbReference type="Rhea" id="RHEA-COMP:10162"/>
        <dbReference type="Rhea" id="RHEA-COMP:10375"/>
        <dbReference type="ChEBI" id="CHEBI:33019"/>
        <dbReference type="ChEBI" id="CHEBI:57623"/>
        <dbReference type="ChEBI" id="CHEBI:74411"/>
        <dbReference type="ChEBI" id="CHEBI:74415"/>
        <dbReference type="EC" id="2.5.1.75"/>
    </reaction>
</comment>
<comment type="caution">
    <text evidence="14">The sequence shown here is derived from an EMBL/GenBank/DDBJ whole genome shotgun (WGS) entry which is preliminary data.</text>
</comment>
<keyword evidence="8 10" id="KW-0460">Magnesium</keyword>
<dbReference type="HAMAP" id="MF_00185">
    <property type="entry name" value="IPP_trans"/>
    <property type="match status" value="1"/>
</dbReference>
<dbReference type="GO" id="GO:0052381">
    <property type="term" value="F:tRNA dimethylallyltransferase activity"/>
    <property type="evidence" value="ECO:0007669"/>
    <property type="project" value="UniProtKB-UniRule"/>
</dbReference>
<dbReference type="SUPFAM" id="SSF52540">
    <property type="entry name" value="P-loop containing nucleoside triphosphate hydrolases"/>
    <property type="match status" value="1"/>
</dbReference>
<evidence type="ECO:0000313" key="14">
    <source>
        <dbReference type="EMBL" id="RNL48342.1"/>
    </source>
</evidence>
<dbReference type="InterPro" id="IPR039657">
    <property type="entry name" value="Dimethylallyltransferase"/>
</dbReference>
<evidence type="ECO:0000256" key="8">
    <source>
        <dbReference type="ARBA" id="ARBA00022842"/>
    </source>
</evidence>
<evidence type="ECO:0000256" key="11">
    <source>
        <dbReference type="RuleBase" id="RU003783"/>
    </source>
</evidence>
<comment type="function">
    <text evidence="2 10 12">Catalyzes the transfer of a dimethylallyl group onto the adenine at position 37 in tRNAs that read codons beginning with uridine, leading to the formation of N6-(dimethylallyl)adenosine (i(6)A).</text>
</comment>
<dbReference type="Gene3D" id="1.10.20.140">
    <property type="match status" value="1"/>
</dbReference>
<evidence type="ECO:0000256" key="13">
    <source>
        <dbReference type="RuleBase" id="RU003785"/>
    </source>
</evidence>
<comment type="cofactor">
    <cofactor evidence="1 10">
        <name>Mg(2+)</name>
        <dbReference type="ChEBI" id="CHEBI:18420"/>
    </cofactor>
</comment>
<dbReference type="RefSeq" id="WP_123191267.1">
    <property type="nucleotide sequence ID" value="NZ_QICD01000002.1"/>
</dbReference>
<accession>A0A3N0BJ86</accession>
<dbReference type="GO" id="GO:0005524">
    <property type="term" value="F:ATP binding"/>
    <property type="evidence" value="ECO:0007669"/>
    <property type="project" value="UniProtKB-UniRule"/>
</dbReference>
<dbReference type="AlphaFoldDB" id="A0A3N0BJ86"/>
<keyword evidence="15" id="KW-1185">Reference proteome</keyword>
<dbReference type="InterPro" id="IPR018022">
    <property type="entry name" value="IPT"/>
</dbReference>
<evidence type="ECO:0000256" key="7">
    <source>
        <dbReference type="ARBA" id="ARBA00022840"/>
    </source>
</evidence>
<keyword evidence="6 10" id="KW-0547">Nucleotide-binding</keyword>
<evidence type="ECO:0000256" key="4">
    <source>
        <dbReference type="ARBA" id="ARBA00022679"/>
    </source>
</evidence>
<feature type="site" description="Interaction with substrate tRNA" evidence="10">
    <location>
        <position position="103"/>
    </location>
</feature>
<proteinExistence type="inferred from homology"/>
<dbReference type="EMBL" id="QICD01000002">
    <property type="protein sequence ID" value="RNL48342.1"/>
    <property type="molecule type" value="Genomic_DNA"/>
</dbReference>
<evidence type="ECO:0000256" key="6">
    <source>
        <dbReference type="ARBA" id="ARBA00022741"/>
    </source>
</evidence>